<evidence type="ECO:0000313" key="4">
    <source>
        <dbReference type="Proteomes" id="UP000254575"/>
    </source>
</evidence>
<reference evidence="3 4" key="1">
    <citation type="submission" date="2018-06" db="EMBL/GenBank/DDBJ databases">
        <authorList>
            <consortium name="Pathogen Informatics"/>
            <person name="Doyle S."/>
        </authorList>
    </citation>
    <scope>NUCLEOTIDE SEQUENCE [LARGE SCALE GENOMIC DNA]</scope>
    <source>
        <strain evidence="3 4">NCTC10717</strain>
    </source>
</reference>
<gene>
    <name evidence="3" type="ORF">NCTC10717_00942</name>
</gene>
<dbReference type="InterPro" id="IPR000253">
    <property type="entry name" value="FHA_dom"/>
</dbReference>
<dbReference type="OrthoDB" id="7067524at2"/>
<keyword evidence="1" id="KW-1133">Transmembrane helix</keyword>
<sequence>MAELKIETRYEVYEAKQFPVRIGRAVDNDIVIRALGVADYHLIIEESPEGLQIRNLHEAQINSKNLRSRAVIDKNTAITIGSSLIKLWIDPKAPMPNAAKSGKWLWITQPVAAICWFMLALALPMWTDYLETPINYFANWRLLFFSAATILAIVWVIHSMILPLVRRYLLIPLLGLVSALSLFTSINDQIVYWLIFQLNINWLDFPAFLLSCGVFIWIFRAFFRDFVPLSGRLLTRYTLAICLPCLLLLFYNYLKPHNFFTYRSGSFPSYHKGLLQHKLPLKEEKSISEFFSIEKSN</sequence>
<dbReference type="RefSeq" id="WP_115218211.1">
    <property type="nucleotide sequence ID" value="NZ_UHIA01000004.1"/>
</dbReference>
<dbReference type="Proteomes" id="UP000254575">
    <property type="component" value="Unassembled WGS sequence"/>
</dbReference>
<accession>A0A380MVJ7</accession>
<evidence type="ECO:0000313" key="3">
    <source>
        <dbReference type="EMBL" id="SUO96318.1"/>
    </source>
</evidence>
<organism evidence="3 4">
    <name type="scientific">Suttonella indologenes</name>
    <dbReference type="NCBI Taxonomy" id="13276"/>
    <lineage>
        <taxon>Bacteria</taxon>
        <taxon>Pseudomonadati</taxon>
        <taxon>Pseudomonadota</taxon>
        <taxon>Gammaproteobacteria</taxon>
        <taxon>Cardiobacteriales</taxon>
        <taxon>Cardiobacteriaceae</taxon>
        <taxon>Suttonella</taxon>
    </lineage>
</organism>
<evidence type="ECO:0000256" key="1">
    <source>
        <dbReference type="SAM" id="Phobius"/>
    </source>
</evidence>
<feature type="transmembrane region" description="Helical" evidence="1">
    <location>
        <begin position="138"/>
        <end position="157"/>
    </location>
</feature>
<dbReference type="CDD" id="cd00060">
    <property type="entry name" value="FHA"/>
    <property type="match status" value="1"/>
</dbReference>
<dbReference type="SUPFAM" id="SSF49879">
    <property type="entry name" value="SMAD/FHA domain"/>
    <property type="match status" value="1"/>
</dbReference>
<keyword evidence="1" id="KW-0472">Membrane</keyword>
<feature type="transmembrane region" description="Helical" evidence="1">
    <location>
        <begin position="234"/>
        <end position="254"/>
    </location>
</feature>
<name>A0A380MVJ7_9GAMM</name>
<dbReference type="Gene3D" id="2.60.200.20">
    <property type="match status" value="1"/>
</dbReference>
<dbReference type="InterPro" id="IPR008984">
    <property type="entry name" value="SMAD_FHA_dom_sf"/>
</dbReference>
<evidence type="ECO:0000259" key="2">
    <source>
        <dbReference type="Pfam" id="PF00498"/>
    </source>
</evidence>
<keyword evidence="1" id="KW-0812">Transmembrane</keyword>
<feature type="transmembrane region" description="Helical" evidence="1">
    <location>
        <begin position="104"/>
        <end position="126"/>
    </location>
</feature>
<proteinExistence type="predicted"/>
<dbReference type="AlphaFoldDB" id="A0A380MVJ7"/>
<dbReference type="EMBL" id="UHIA01000004">
    <property type="protein sequence ID" value="SUO96318.1"/>
    <property type="molecule type" value="Genomic_DNA"/>
</dbReference>
<feature type="transmembrane region" description="Helical" evidence="1">
    <location>
        <begin position="202"/>
        <end position="222"/>
    </location>
</feature>
<keyword evidence="4" id="KW-1185">Reference proteome</keyword>
<feature type="domain" description="FHA" evidence="2">
    <location>
        <begin position="20"/>
        <end position="81"/>
    </location>
</feature>
<feature type="transmembrane region" description="Helical" evidence="1">
    <location>
        <begin position="169"/>
        <end position="196"/>
    </location>
</feature>
<dbReference type="Pfam" id="PF00498">
    <property type="entry name" value="FHA"/>
    <property type="match status" value="1"/>
</dbReference>
<protein>
    <recommendedName>
        <fullName evidence="2">FHA domain-containing protein</fullName>
    </recommendedName>
</protein>